<dbReference type="Gene3D" id="2.60.40.2700">
    <property type="match status" value="1"/>
</dbReference>
<sequence>MAAIVAVPSLLLTRTADAATAAPAKMPVDAASCATLGLTGFDTPSAGTLEEGSCRKFTVTAPQAYLARAADAENRTLASAVYNSGGNLACAVIWCNLGSGTYYLVADPGEPEPHTAPFRATVVDLFGAGCESTAAQGFSSIHQGTFSGQGQVHCQTLPVTSGSYQVTLPPTANQPLVQLVQPTDARLCGNSPVTGEHGCEIVIPQETRVIVVSQDPRDSGDYRFALQRTADATQCADLAPGVPGAPGSMTTSLSDTDFVTCFDVPRGASGSQEILTLDRIAGDGTASLSVYNGSGKLTCRDSAAAAYQQIGCTLGASGHMVVVRSAGGSATYRVSQVTGITANCAAPASLAFGGAATPGSIAGSGDLRCYRAPINSWVDVAAGGATPVVRWFDDQGGLHRCATLPCLVRSGEILVTGAEPTEYALDTWAVGYQYETPADCGQITDSTAYGFGPLTGTFTAEDRAHCVSVQVGYDDDFTVTTQNAVPWVINDDGSVVRCAQSGAAWTCSPTPQRVESRRTLFAFVAEAPGPYRVQADCAKPLCNEGQYWIADSPTTDARYHVVTGSTATLTIAGAGLHQQDTVWLGKNGTKLVPIVIKSVNANRNLYTADIDFTTITPGEYDIAGTSFGAPGRTSTASGQVVVLAPQLAVTAKPAIVGKAVTGAKLTVNAGTWSPAVDWYGYQWYANGTAVPGAIGGSYTVPASMVGKRLTVTLTGNRAGHRSNTATSAAVTVGYGAAPKATTRPKITGTVKALKTVRASVGVWSPKATSYRYEWRVNGKLVAATASLKLAKSWAGKKLVLTVVAKRTGHSDGRAASVTVKIKK</sequence>
<evidence type="ECO:0000256" key="1">
    <source>
        <dbReference type="SAM" id="SignalP"/>
    </source>
</evidence>
<keyword evidence="3" id="KW-1185">Reference proteome</keyword>
<organism evidence="2 3">
    <name type="scientific">Actinoplanes philippinensis</name>
    <dbReference type="NCBI Taxonomy" id="35752"/>
    <lineage>
        <taxon>Bacteria</taxon>
        <taxon>Bacillati</taxon>
        <taxon>Actinomycetota</taxon>
        <taxon>Actinomycetes</taxon>
        <taxon>Micromonosporales</taxon>
        <taxon>Micromonosporaceae</taxon>
        <taxon>Actinoplanes</taxon>
    </lineage>
</organism>
<protein>
    <recommendedName>
        <fullName evidence="4">Ig-like domain-containing protein</fullName>
    </recommendedName>
</protein>
<reference evidence="2 3" key="1">
    <citation type="submission" date="2016-10" db="EMBL/GenBank/DDBJ databases">
        <authorList>
            <person name="de Groot N.N."/>
        </authorList>
    </citation>
    <scope>NUCLEOTIDE SEQUENCE [LARGE SCALE GENOMIC DNA]</scope>
    <source>
        <strain evidence="2 3">DSM 43019</strain>
    </source>
</reference>
<gene>
    <name evidence="2" type="ORF">SAMN05421541_1123</name>
</gene>
<dbReference type="AlphaFoldDB" id="A0A1I2JBF3"/>
<accession>A0A1I2JBF3</accession>
<dbReference type="Proteomes" id="UP000199645">
    <property type="component" value="Unassembled WGS sequence"/>
</dbReference>
<name>A0A1I2JBF3_9ACTN</name>
<evidence type="ECO:0000313" key="2">
    <source>
        <dbReference type="EMBL" id="SFF51659.1"/>
    </source>
</evidence>
<dbReference type="EMBL" id="FONV01000012">
    <property type="protein sequence ID" value="SFF51659.1"/>
    <property type="molecule type" value="Genomic_DNA"/>
</dbReference>
<feature type="signal peptide" evidence="1">
    <location>
        <begin position="1"/>
        <end position="18"/>
    </location>
</feature>
<proteinExistence type="predicted"/>
<dbReference type="STRING" id="35752.SAMN05421541_1123"/>
<keyword evidence="1" id="KW-0732">Signal</keyword>
<evidence type="ECO:0000313" key="3">
    <source>
        <dbReference type="Proteomes" id="UP000199645"/>
    </source>
</evidence>
<evidence type="ECO:0008006" key="4">
    <source>
        <dbReference type="Google" id="ProtNLM"/>
    </source>
</evidence>
<feature type="chain" id="PRO_5011521068" description="Ig-like domain-containing protein" evidence="1">
    <location>
        <begin position="19"/>
        <end position="823"/>
    </location>
</feature>